<dbReference type="PANTHER" id="PTHR35040">
    <property type="match status" value="1"/>
</dbReference>
<dbReference type="Pfam" id="PF12138">
    <property type="entry name" value="Spherulin4"/>
    <property type="match status" value="1"/>
</dbReference>
<keyword evidence="2" id="KW-1185">Reference proteome</keyword>
<dbReference type="PANTHER" id="PTHR35040:SF7">
    <property type="entry name" value="FIBRONECTIN TYPE-III DOMAIN-CONTAINING PROTEIN-RELATED"/>
    <property type="match status" value="1"/>
</dbReference>
<organism evidence="1 2">
    <name type="scientific">Cucurbitaria berberidis CBS 394.84</name>
    <dbReference type="NCBI Taxonomy" id="1168544"/>
    <lineage>
        <taxon>Eukaryota</taxon>
        <taxon>Fungi</taxon>
        <taxon>Dikarya</taxon>
        <taxon>Ascomycota</taxon>
        <taxon>Pezizomycotina</taxon>
        <taxon>Dothideomycetes</taxon>
        <taxon>Pleosporomycetidae</taxon>
        <taxon>Pleosporales</taxon>
        <taxon>Pleosporineae</taxon>
        <taxon>Cucurbitariaceae</taxon>
        <taxon>Cucurbitaria</taxon>
    </lineage>
</organism>
<gene>
    <name evidence="1" type="ORF">K460DRAFT_269803</name>
</gene>
<dbReference type="OrthoDB" id="5342184at2759"/>
<evidence type="ECO:0008006" key="3">
    <source>
        <dbReference type="Google" id="ProtNLM"/>
    </source>
</evidence>
<sequence>MNGSVIVPLYIYPSVGAWTPIYNMASAYPQLQFTAIVNIYNGPGEGALPSKEYSQAMGILNSLINVRTIGYVATSWCTRNLSSVLDEIAAYSFWGEYDSSMAIHGIFVDETPTQYVPDHVTYLQTISQAVHESPGLRDDYIGKPISFISVLLPFRAPIETQTL</sequence>
<comment type="caution">
    <text evidence="1">The sequence shown here is derived from an EMBL/GenBank/DDBJ whole genome shotgun (WGS) entry which is preliminary data.</text>
</comment>
<evidence type="ECO:0000313" key="2">
    <source>
        <dbReference type="Proteomes" id="UP000800039"/>
    </source>
</evidence>
<reference evidence="1" key="1">
    <citation type="submission" date="2020-01" db="EMBL/GenBank/DDBJ databases">
        <authorList>
            <consortium name="DOE Joint Genome Institute"/>
            <person name="Haridas S."/>
            <person name="Albert R."/>
            <person name="Binder M."/>
            <person name="Bloem J."/>
            <person name="Labutti K."/>
            <person name="Salamov A."/>
            <person name="Andreopoulos B."/>
            <person name="Baker S.E."/>
            <person name="Barry K."/>
            <person name="Bills G."/>
            <person name="Bluhm B.H."/>
            <person name="Cannon C."/>
            <person name="Castanera R."/>
            <person name="Culley D.E."/>
            <person name="Daum C."/>
            <person name="Ezra D."/>
            <person name="Gonzalez J.B."/>
            <person name="Henrissat B."/>
            <person name="Kuo A."/>
            <person name="Liang C."/>
            <person name="Lipzen A."/>
            <person name="Lutzoni F."/>
            <person name="Magnuson J."/>
            <person name="Mondo S."/>
            <person name="Nolan M."/>
            <person name="Ohm R."/>
            <person name="Pangilinan J."/>
            <person name="Park H.-J."/>
            <person name="Ramirez L."/>
            <person name="Alfaro M."/>
            <person name="Sun H."/>
            <person name="Tritt A."/>
            <person name="Yoshinaga Y."/>
            <person name="Zwiers L.-H."/>
            <person name="Turgeon B.G."/>
            <person name="Goodwin S.B."/>
            <person name="Spatafora J.W."/>
            <person name="Crous P.W."/>
            <person name="Grigoriev I.V."/>
        </authorList>
    </citation>
    <scope>NUCLEOTIDE SEQUENCE</scope>
    <source>
        <strain evidence="1">CBS 394.84</strain>
    </source>
</reference>
<dbReference type="Proteomes" id="UP000800039">
    <property type="component" value="Unassembled WGS sequence"/>
</dbReference>
<dbReference type="GeneID" id="63844855"/>
<dbReference type="EMBL" id="ML976614">
    <property type="protein sequence ID" value="KAF1851493.1"/>
    <property type="molecule type" value="Genomic_DNA"/>
</dbReference>
<name>A0A9P4GRQ8_9PLEO</name>
<dbReference type="RefSeq" id="XP_040794056.1">
    <property type="nucleotide sequence ID" value="XM_040927602.1"/>
</dbReference>
<accession>A0A9P4GRQ8</accession>
<protein>
    <recommendedName>
        <fullName evidence="3">Spherulin 4-like cell surface protein</fullName>
    </recommendedName>
</protein>
<dbReference type="InterPro" id="IPR021986">
    <property type="entry name" value="Spherulin4"/>
</dbReference>
<proteinExistence type="predicted"/>
<evidence type="ECO:0000313" key="1">
    <source>
        <dbReference type="EMBL" id="KAF1851493.1"/>
    </source>
</evidence>
<dbReference type="AlphaFoldDB" id="A0A9P4GRQ8"/>